<accession>X1FWD3</accession>
<proteinExistence type="predicted"/>
<dbReference type="AlphaFoldDB" id="X1FWD3"/>
<sequence length="36" mass="3782">MSENAKILNGGSSGIVPMKEKLSYAFAQMPGTFYGG</sequence>
<gene>
    <name evidence="1" type="ORF">S03H2_37527</name>
</gene>
<reference evidence="1" key="1">
    <citation type="journal article" date="2014" name="Front. Microbiol.">
        <title>High frequency of phylogenetically diverse reductive dehalogenase-homologous genes in deep subseafloor sedimentary metagenomes.</title>
        <authorList>
            <person name="Kawai M."/>
            <person name="Futagami T."/>
            <person name="Toyoda A."/>
            <person name="Takaki Y."/>
            <person name="Nishi S."/>
            <person name="Hori S."/>
            <person name="Arai W."/>
            <person name="Tsubouchi T."/>
            <person name="Morono Y."/>
            <person name="Uchiyama I."/>
            <person name="Ito T."/>
            <person name="Fujiyama A."/>
            <person name="Inagaki F."/>
            <person name="Takami H."/>
        </authorList>
    </citation>
    <scope>NUCLEOTIDE SEQUENCE</scope>
    <source>
        <strain evidence="1">Expedition CK06-06</strain>
    </source>
</reference>
<feature type="non-terminal residue" evidence="1">
    <location>
        <position position="36"/>
    </location>
</feature>
<organism evidence="1">
    <name type="scientific">marine sediment metagenome</name>
    <dbReference type="NCBI Taxonomy" id="412755"/>
    <lineage>
        <taxon>unclassified sequences</taxon>
        <taxon>metagenomes</taxon>
        <taxon>ecological metagenomes</taxon>
    </lineage>
</organism>
<protein>
    <submittedName>
        <fullName evidence="1">Uncharacterized protein</fullName>
    </submittedName>
</protein>
<comment type="caution">
    <text evidence="1">The sequence shown here is derived from an EMBL/GenBank/DDBJ whole genome shotgun (WGS) entry which is preliminary data.</text>
</comment>
<name>X1FWD3_9ZZZZ</name>
<evidence type="ECO:0000313" key="1">
    <source>
        <dbReference type="EMBL" id="GAH49327.1"/>
    </source>
</evidence>
<dbReference type="EMBL" id="BARU01023102">
    <property type="protein sequence ID" value="GAH49327.1"/>
    <property type="molecule type" value="Genomic_DNA"/>
</dbReference>